<evidence type="ECO:0000313" key="7">
    <source>
        <dbReference type="Proteomes" id="UP000199101"/>
    </source>
</evidence>
<dbReference type="PANTHER" id="PTHR47506">
    <property type="entry name" value="TRANSCRIPTIONAL REGULATORY PROTEIN"/>
    <property type="match status" value="1"/>
</dbReference>
<evidence type="ECO:0000259" key="5">
    <source>
        <dbReference type="PROSITE" id="PS50977"/>
    </source>
</evidence>
<dbReference type="SUPFAM" id="SSF46689">
    <property type="entry name" value="Homeodomain-like"/>
    <property type="match status" value="1"/>
</dbReference>
<dbReference type="EMBL" id="FMAG01000015">
    <property type="protein sequence ID" value="SCB50090.1"/>
    <property type="molecule type" value="Genomic_DNA"/>
</dbReference>
<accession>A0A1C3XCR7</accession>
<evidence type="ECO:0000256" key="2">
    <source>
        <dbReference type="ARBA" id="ARBA00023125"/>
    </source>
</evidence>
<reference evidence="7" key="1">
    <citation type="submission" date="2016-08" db="EMBL/GenBank/DDBJ databases">
        <authorList>
            <person name="Varghese N."/>
            <person name="Submissions Spin"/>
        </authorList>
    </citation>
    <scope>NUCLEOTIDE SEQUENCE [LARGE SCALE GENOMIC DNA]</scope>
    <source>
        <strain evidence="7">HAMBI 2975</strain>
    </source>
</reference>
<dbReference type="RefSeq" id="WP_092720037.1">
    <property type="nucleotide sequence ID" value="NZ_FMAG01000015.1"/>
</dbReference>
<organism evidence="6 7">
    <name type="scientific">Rhizobium multihospitium</name>
    <dbReference type="NCBI Taxonomy" id="410764"/>
    <lineage>
        <taxon>Bacteria</taxon>
        <taxon>Pseudomonadati</taxon>
        <taxon>Pseudomonadota</taxon>
        <taxon>Alphaproteobacteria</taxon>
        <taxon>Hyphomicrobiales</taxon>
        <taxon>Rhizobiaceae</taxon>
        <taxon>Rhizobium/Agrobacterium group</taxon>
        <taxon>Rhizobium</taxon>
    </lineage>
</organism>
<dbReference type="PROSITE" id="PS50977">
    <property type="entry name" value="HTH_TETR_2"/>
    <property type="match status" value="1"/>
</dbReference>
<dbReference type="Pfam" id="PF00440">
    <property type="entry name" value="TetR_N"/>
    <property type="match status" value="1"/>
</dbReference>
<dbReference type="SUPFAM" id="SSF48498">
    <property type="entry name" value="Tetracyclin repressor-like, C-terminal domain"/>
    <property type="match status" value="1"/>
</dbReference>
<dbReference type="AlphaFoldDB" id="A0A1C3XCR7"/>
<dbReference type="InterPro" id="IPR001647">
    <property type="entry name" value="HTH_TetR"/>
</dbReference>
<proteinExistence type="predicted"/>
<dbReference type="Gene3D" id="1.10.10.60">
    <property type="entry name" value="Homeodomain-like"/>
    <property type="match status" value="1"/>
</dbReference>
<keyword evidence="2 4" id="KW-0238">DNA-binding</keyword>
<dbReference type="Gene3D" id="1.10.357.10">
    <property type="entry name" value="Tetracycline Repressor, domain 2"/>
    <property type="match status" value="1"/>
</dbReference>
<sequence>MGTAGRPREFAKDIALEQALVLFWAKGYRSTSIQALSSAMDIDPKSLYAAFGSKEELYLSALDRYAATYDARIWGHMPPGQTPRERVCAVLERAARYLIRTDVTPGGCLITLAALAEETTDRISQIARGHRAYRLGLLRTWLRAAKEQGELRPSADIVDLSLLFFAGFNGITVQARDGANADELTAIANLLIAAWPGR</sequence>
<keyword evidence="3" id="KW-0804">Transcription</keyword>
<dbReference type="InterPro" id="IPR009057">
    <property type="entry name" value="Homeodomain-like_sf"/>
</dbReference>
<name>A0A1C3XCR7_9HYPH</name>
<dbReference type="PANTHER" id="PTHR47506:SF1">
    <property type="entry name" value="HTH-TYPE TRANSCRIPTIONAL REGULATOR YJDC"/>
    <property type="match status" value="1"/>
</dbReference>
<feature type="DNA-binding region" description="H-T-H motif" evidence="4">
    <location>
        <begin position="32"/>
        <end position="51"/>
    </location>
</feature>
<dbReference type="OrthoDB" id="9795242at2"/>
<protein>
    <submittedName>
        <fullName evidence="6">Transcriptional regulator, TetR family</fullName>
    </submittedName>
</protein>
<dbReference type="Proteomes" id="UP000199101">
    <property type="component" value="Unassembled WGS sequence"/>
</dbReference>
<dbReference type="InterPro" id="IPR011075">
    <property type="entry name" value="TetR_C"/>
</dbReference>
<dbReference type="InterPro" id="IPR036271">
    <property type="entry name" value="Tet_transcr_reg_TetR-rel_C_sf"/>
</dbReference>
<feature type="domain" description="HTH tetR-type" evidence="5">
    <location>
        <begin position="9"/>
        <end position="69"/>
    </location>
</feature>
<dbReference type="Pfam" id="PF16925">
    <property type="entry name" value="TetR_C_13"/>
    <property type="match status" value="1"/>
</dbReference>
<evidence type="ECO:0000256" key="4">
    <source>
        <dbReference type="PROSITE-ProRule" id="PRU00335"/>
    </source>
</evidence>
<gene>
    <name evidence="6" type="ORF">GA0061103_0752</name>
</gene>
<evidence type="ECO:0000313" key="6">
    <source>
        <dbReference type="EMBL" id="SCB50090.1"/>
    </source>
</evidence>
<keyword evidence="1" id="KW-0805">Transcription regulation</keyword>
<evidence type="ECO:0000256" key="1">
    <source>
        <dbReference type="ARBA" id="ARBA00023015"/>
    </source>
</evidence>
<evidence type="ECO:0000256" key="3">
    <source>
        <dbReference type="ARBA" id="ARBA00023163"/>
    </source>
</evidence>
<keyword evidence="7" id="KW-1185">Reference proteome</keyword>
<dbReference type="GO" id="GO:0003677">
    <property type="term" value="F:DNA binding"/>
    <property type="evidence" value="ECO:0007669"/>
    <property type="project" value="UniProtKB-UniRule"/>
</dbReference>